<evidence type="ECO:0000256" key="1">
    <source>
        <dbReference type="SAM" id="MobiDB-lite"/>
    </source>
</evidence>
<evidence type="ECO:0000313" key="3">
    <source>
        <dbReference type="Proteomes" id="UP001303046"/>
    </source>
</evidence>
<dbReference type="Proteomes" id="UP001303046">
    <property type="component" value="Unassembled WGS sequence"/>
</dbReference>
<proteinExistence type="predicted"/>
<organism evidence="2 3">
    <name type="scientific">Necator americanus</name>
    <name type="common">Human hookworm</name>
    <dbReference type="NCBI Taxonomy" id="51031"/>
    <lineage>
        <taxon>Eukaryota</taxon>
        <taxon>Metazoa</taxon>
        <taxon>Ecdysozoa</taxon>
        <taxon>Nematoda</taxon>
        <taxon>Chromadorea</taxon>
        <taxon>Rhabditida</taxon>
        <taxon>Rhabditina</taxon>
        <taxon>Rhabditomorpha</taxon>
        <taxon>Strongyloidea</taxon>
        <taxon>Ancylostomatidae</taxon>
        <taxon>Bunostominae</taxon>
        <taxon>Necator</taxon>
    </lineage>
</organism>
<feature type="compositionally biased region" description="Acidic residues" evidence="1">
    <location>
        <begin position="41"/>
        <end position="53"/>
    </location>
</feature>
<accession>A0ABR1C5D7</accession>
<comment type="caution">
    <text evidence="2">The sequence shown here is derived from an EMBL/GenBank/DDBJ whole genome shotgun (WGS) entry which is preliminary data.</text>
</comment>
<keyword evidence="3" id="KW-1185">Reference proteome</keyword>
<dbReference type="EMBL" id="JAVFWL010000002">
    <property type="protein sequence ID" value="KAK6732878.1"/>
    <property type="molecule type" value="Genomic_DNA"/>
</dbReference>
<sequence length="130" mass="13886">MIKLFIENRVHLPLSFCVDIDVYSSSANTQQIRFSLVIDDEDDDDYEKEEVETGTDSQVTDHRRTFASPFSLLPSPPEVGLVKSDDGGDGSGSNGGDDSGDSSNSSSDRLVTVDEPAKGTAPPTSSTPQS</sequence>
<name>A0ABR1C5D7_NECAM</name>
<feature type="region of interest" description="Disordered" evidence="1">
    <location>
        <begin position="41"/>
        <end position="130"/>
    </location>
</feature>
<gene>
    <name evidence="2" type="primary">Necator_chrII.g4740</name>
    <name evidence="2" type="ORF">RB195_016948</name>
</gene>
<reference evidence="2 3" key="1">
    <citation type="submission" date="2023-08" db="EMBL/GenBank/DDBJ databases">
        <title>A Necator americanus chromosomal reference genome.</title>
        <authorList>
            <person name="Ilik V."/>
            <person name="Petrzelkova K.J."/>
            <person name="Pardy F."/>
            <person name="Fuh T."/>
            <person name="Niatou-Singa F.S."/>
            <person name="Gouil Q."/>
            <person name="Baker L."/>
            <person name="Ritchie M.E."/>
            <person name="Jex A.R."/>
            <person name="Gazzola D."/>
            <person name="Li H."/>
            <person name="Toshio Fujiwara R."/>
            <person name="Zhan B."/>
            <person name="Aroian R.V."/>
            <person name="Pafco B."/>
            <person name="Schwarz E.M."/>
        </authorList>
    </citation>
    <scope>NUCLEOTIDE SEQUENCE [LARGE SCALE GENOMIC DNA]</scope>
    <source>
        <strain evidence="2 3">Aroian</strain>
        <tissue evidence="2">Whole animal</tissue>
    </source>
</reference>
<evidence type="ECO:0000313" key="2">
    <source>
        <dbReference type="EMBL" id="KAK6732878.1"/>
    </source>
</evidence>
<protein>
    <recommendedName>
        <fullName evidence="4">C2 NT-type domain-containing protein</fullName>
    </recommendedName>
</protein>
<evidence type="ECO:0008006" key="4">
    <source>
        <dbReference type="Google" id="ProtNLM"/>
    </source>
</evidence>